<proteinExistence type="predicted"/>
<organism evidence="2 3">
    <name type="scientific">Candidatus Enterocloster excrementigallinarum</name>
    <dbReference type="NCBI Taxonomy" id="2838558"/>
    <lineage>
        <taxon>Bacteria</taxon>
        <taxon>Bacillati</taxon>
        <taxon>Bacillota</taxon>
        <taxon>Clostridia</taxon>
        <taxon>Lachnospirales</taxon>
        <taxon>Lachnospiraceae</taxon>
        <taxon>Enterocloster</taxon>
    </lineage>
</organism>
<dbReference type="InterPro" id="IPR025404">
    <property type="entry name" value="DUF4130"/>
</dbReference>
<evidence type="ECO:0000313" key="2">
    <source>
        <dbReference type="EMBL" id="HJC67638.1"/>
    </source>
</evidence>
<protein>
    <submittedName>
        <fullName evidence="2">TIGR03915 family putative DNA repair protein</fullName>
    </submittedName>
</protein>
<dbReference type="Pfam" id="PF13566">
    <property type="entry name" value="DUF4130"/>
    <property type="match status" value="1"/>
</dbReference>
<dbReference type="InterPro" id="IPR023875">
    <property type="entry name" value="DNA_repair_put"/>
</dbReference>
<dbReference type="EMBL" id="DWWB01000077">
    <property type="protein sequence ID" value="HJC67638.1"/>
    <property type="molecule type" value="Genomic_DNA"/>
</dbReference>
<accession>A0A9D2PUP2</accession>
<reference evidence="2" key="2">
    <citation type="submission" date="2021-04" db="EMBL/GenBank/DDBJ databases">
        <authorList>
            <person name="Gilroy R."/>
        </authorList>
    </citation>
    <scope>NUCLEOTIDE SEQUENCE</scope>
    <source>
        <strain evidence="2">CHK198-12963</strain>
    </source>
</reference>
<dbReference type="AlphaFoldDB" id="A0A9D2PUP2"/>
<dbReference type="NCBIfam" id="TIGR03915">
    <property type="entry name" value="SAM_7_link_chp"/>
    <property type="match status" value="1"/>
</dbReference>
<gene>
    <name evidence="2" type="ORF">H9931_13150</name>
</gene>
<name>A0A9D2PUP2_9FIRM</name>
<feature type="domain" description="DUF4130" evidence="1">
    <location>
        <begin position="86"/>
        <end position="270"/>
    </location>
</feature>
<evidence type="ECO:0000259" key="1">
    <source>
        <dbReference type="Pfam" id="PF13566"/>
    </source>
</evidence>
<reference evidence="2" key="1">
    <citation type="journal article" date="2021" name="PeerJ">
        <title>Extensive microbial diversity within the chicken gut microbiome revealed by metagenomics and culture.</title>
        <authorList>
            <person name="Gilroy R."/>
            <person name="Ravi A."/>
            <person name="Getino M."/>
            <person name="Pursley I."/>
            <person name="Horton D.L."/>
            <person name="Alikhan N.F."/>
            <person name="Baker D."/>
            <person name="Gharbi K."/>
            <person name="Hall N."/>
            <person name="Watson M."/>
            <person name="Adriaenssens E.M."/>
            <person name="Foster-Nyarko E."/>
            <person name="Jarju S."/>
            <person name="Secka A."/>
            <person name="Antonio M."/>
            <person name="Oren A."/>
            <person name="Chaudhuri R.R."/>
            <person name="La Ragione R."/>
            <person name="Hildebrand F."/>
            <person name="Pallen M.J."/>
        </authorList>
    </citation>
    <scope>NUCLEOTIDE SEQUENCE</scope>
    <source>
        <strain evidence="2">CHK198-12963</strain>
    </source>
</reference>
<dbReference type="Proteomes" id="UP000823863">
    <property type="component" value="Unassembled WGS sequence"/>
</dbReference>
<evidence type="ECO:0000313" key="3">
    <source>
        <dbReference type="Proteomes" id="UP000823863"/>
    </source>
</evidence>
<sequence length="274" mass="31901">MTVYLCKGDFEHILCGVYDAWMSRKGHKNVRLALEGETFQPSFLEEYVRVSYEERKFRAVFEAINKRLSGEAEDWVYRASLSQDEERADKIYRFLIIAFTLGPTVADQLQVPEVQEIFRLCRFVGNESHLMTEFLRFIQTPLGVLVSRIGPKNDVLPLISPHFADRLPSENWVIWDENRGRASIHQAGQGWFLAELTKEEERQLAGFVKGKAYGREIPPQGNDSESHALMDENYEELWRTFCASIAISQRKNPLCQRTHLPLRYRPYMTEFTTI</sequence>
<comment type="caution">
    <text evidence="2">The sequence shown here is derived from an EMBL/GenBank/DDBJ whole genome shotgun (WGS) entry which is preliminary data.</text>
</comment>